<dbReference type="RefSeq" id="WP_158085980.1">
    <property type="nucleotide sequence ID" value="NZ_JAKUVW010000004.1"/>
</dbReference>
<reference evidence="1 2" key="1">
    <citation type="journal article" date="2022" name="Med Res Arch">
        <title>Genomic identification of streptococcal strains and relation to clinical characteristics. A substudy to The Partial Oral Treatment of Endocarditis (POET) Trial.</title>
        <authorList>
            <person name="Christensen J."/>
            <person name="Jensen C."/>
            <person name="Dargis R."/>
            <person name="Nielsen X."/>
            <person name="Pries- Heje M."/>
            <person name="Wiingaard C."/>
            <person name="Ihlemann N."/>
            <person name="Gill S."/>
            <person name="Bruun N."/>
            <person name="Elming H."/>
            <person name="Povlsen J."/>
            <person name="Madsen T."/>
            <person name="Jensen K."/>
            <person name="Fuursted K."/>
            <person name="Ostergaard L."/>
            <person name="Christiansen U."/>
            <person name="Rosenvinge F."/>
            <person name="Helweg-Larsen J."/>
            <person name="Fosbol E."/>
            <person name="Kober L."/>
            <person name="Torp-Pedersen C."/>
            <person name="Tonder N."/>
            <person name="Moser C."/>
            <person name="Iversen K."/>
            <person name="Bundgaard H."/>
        </authorList>
    </citation>
    <scope>NUCLEOTIDE SEQUENCE [LARGE SCALE GENOMIC DNA]</scope>
    <source>
        <strain evidence="1 2">K16259064</strain>
    </source>
</reference>
<organism evidence="1 2">
    <name type="scientific">Streptococcus oralis</name>
    <dbReference type="NCBI Taxonomy" id="1303"/>
    <lineage>
        <taxon>Bacteria</taxon>
        <taxon>Bacillati</taxon>
        <taxon>Bacillota</taxon>
        <taxon>Bacilli</taxon>
        <taxon>Lactobacillales</taxon>
        <taxon>Streptococcaceae</taxon>
        <taxon>Streptococcus</taxon>
    </lineage>
</organism>
<protein>
    <recommendedName>
        <fullName evidence="3">Secreted protein</fullName>
    </recommendedName>
</protein>
<sequence length="78" mass="8798">MFRITLLLCYSLIDTNTIPFYFSTVSDRTSRATQSAVRTYRIISSVSLLILRVLSHGRSIYFYFADASARTSSDTAST</sequence>
<dbReference type="AlphaFoldDB" id="A0AAW5WAT8"/>
<gene>
    <name evidence="1" type="ORF">MK395_03580</name>
</gene>
<evidence type="ECO:0008006" key="3">
    <source>
        <dbReference type="Google" id="ProtNLM"/>
    </source>
</evidence>
<accession>A0AAW5WAT8</accession>
<comment type="caution">
    <text evidence="1">The sequence shown here is derived from an EMBL/GenBank/DDBJ whole genome shotgun (WGS) entry which is preliminary data.</text>
</comment>
<dbReference type="EMBL" id="JAKUVW010000004">
    <property type="protein sequence ID" value="MCY7059882.1"/>
    <property type="molecule type" value="Genomic_DNA"/>
</dbReference>
<name>A0AAW5WAT8_STROR</name>
<evidence type="ECO:0000313" key="1">
    <source>
        <dbReference type="EMBL" id="MCY7059882.1"/>
    </source>
</evidence>
<dbReference type="Proteomes" id="UP001207177">
    <property type="component" value="Unassembled WGS sequence"/>
</dbReference>
<proteinExistence type="predicted"/>
<evidence type="ECO:0000313" key="2">
    <source>
        <dbReference type="Proteomes" id="UP001207177"/>
    </source>
</evidence>